<dbReference type="SMART" id="SM00530">
    <property type="entry name" value="HTH_XRE"/>
    <property type="match status" value="1"/>
</dbReference>
<dbReference type="InterPro" id="IPR001387">
    <property type="entry name" value="Cro/C1-type_HTH"/>
</dbReference>
<evidence type="ECO:0000259" key="2">
    <source>
        <dbReference type="PROSITE" id="PS50943"/>
    </source>
</evidence>
<dbReference type="CDD" id="cd00093">
    <property type="entry name" value="HTH_XRE"/>
    <property type="match status" value="1"/>
</dbReference>
<dbReference type="SUPFAM" id="SSF47413">
    <property type="entry name" value="lambda repressor-like DNA-binding domains"/>
    <property type="match status" value="1"/>
</dbReference>
<dbReference type="Pfam" id="PF01381">
    <property type="entry name" value="HTH_3"/>
    <property type="match status" value="1"/>
</dbReference>
<dbReference type="Gene3D" id="1.10.260.40">
    <property type="entry name" value="lambda repressor-like DNA-binding domains"/>
    <property type="match status" value="1"/>
</dbReference>
<dbReference type="Gene3D" id="1.25.40.10">
    <property type="entry name" value="Tetratricopeptide repeat domain"/>
    <property type="match status" value="1"/>
</dbReference>
<gene>
    <name evidence="3" type="ORF">H8718_16715</name>
</gene>
<dbReference type="InterPro" id="IPR010982">
    <property type="entry name" value="Lambda_DNA-bd_dom_sf"/>
</dbReference>
<evidence type="ECO:0000313" key="3">
    <source>
        <dbReference type="EMBL" id="MBC8581162.1"/>
    </source>
</evidence>
<name>A0A926EN66_9FIRM</name>
<dbReference type="Proteomes" id="UP000655830">
    <property type="component" value="Unassembled WGS sequence"/>
</dbReference>
<evidence type="ECO:0000256" key="1">
    <source>
        <dbReference type="ARBA" id="ARBA00023125"/>
    </source>
</evidence>
<feature type="domain" description="HTH cro/C1-type" evidence="2">
    <location>
        <begin position="9"/>
        <end position="63"/>
    </location>
</feature>
<dbReference type="EMBL" id="JACRSY010000038">
    <property type="protein sequence ID" value="MBC8581162.1"/>
    <property type="molecule type" value="Genomic_DNA"/>
</dbReference>
<protein>
    <submittedName>
        <fullName evidence="3">Helix-turn-helix transcriptional regulator</fullName>
    </submittedName>
</protein>
<keyword evidence="1" id="KW-0238">DNA-binding</keyword>
<dbReference type="PROSITE" id="PS50943">
    <property type="entry name" value="HTH_CROC1"/>
    <property type="match status" value="1"/>
</dbReference>
<dbReference type="PANTHER" id="PTHR46558:SF11">
    <property type="entry name" value="HTH-TYPE TRANSCRIPTIONAL REGULATOR XRE"/>
    <property type="match status" value="1"/>
</dbReference>
<organism evidence="3 4">
    <name type="scientific">Zhenhengia yiwuensis</name>
    <dbReference type="NCBI Taxonomy" id="2763666"/>
    <lineage>
        <taxon>Bacteria</taxon>
        <taxon>Bacillati</taxon>
        <taxon>Bacillota</taxon>
        <taxon>Clostridia</taxon>
        <taxon>Lachnospirales</taxon>
        <taxon>Lachnospiraceae</taxon>
        <taxon>Zhenhengia</taxon>
    </lineage>
</organism>
<keyword evidence="4" id="KW-1185">Reference proteome</keyword>
<dbReference type="AlphaFoldDB" id="A0A926EN66"/>
<reference evidence="3" key="1">
    <citation type="submission" date="2020-08" db="EMBL/GenBank/DDBJ databases">
        <title>Genome public.</title>
        <authorList>
            <person name="Liu C."/>
            <person name="Sun Q."/>
        </authorList>
    </citation>
    <scope>NUCLEOTIDE SEQUENCE</scope>
    <source>
        <strain evidence="3">NSJ-12</strain>
    </source>
</reference>
<dbReference type="InterPro" id="IPR019734">
    <property type="entry name" value="TPR_rpt"/>
</dbReference>
<dbReference type="GO" id="GO:0003677">
    <property type="term" value="F:DNA binding"/>
    <property type="evidence" value="ECO:0007669"/>
    <property type="project" value="UniProtKB-KW"/>
</dbReference>
<dbReference type="PANTHER" id="PTHR46558">
    <property type="entry name" value="TRACRIPTIONAL REGULATORY PROTEIN-RELATED-RELATED"/>
    <property type="match status" value="1"/>
</dbReference>
<dbReference type="RefSeq" id="WP_249333952.1">
    <property type="nucleotide sequence ID" value="NZ_JACRSY010000038.1"/>
</dbReference>
<dbReference type="SUPFAM" id="SSF48452">
    <property type="entry name" value="TPR-like"/>
    <property type="match status" value="1"/>
</dbReference>
<evidence type="ECO:0000313" key="4">
    <source>
        <dbReference type="Proteomes" id="UP000655830"/>
    </source>
</evidence>
<comment type="caution">
    <text evidence="3">The sequence shown here is derived from an EMBL/GenBank/DDBJ whole genome shotgun (WGS) entry which is preliminary data.</text>
</comment>
<sequence length="347" mass="40546">MKLEIGKCIKSLRLQKGITQEELANYLGISYQAVSKWETDANTPDIALLPQLSIFFGVTIDDFFKLSDEEHFKRIDNMLLNERIISDEGFAYAKKFLNELLMQDSQNIEALCLLSKLYNHRAKSDHELAKTYAKEALLYEPTNRSLHVRLIEASQGITGDGYIDNHSELIKFYQNFIIQNPTYITGYIILINQLIADSRFKEAERVIKQARKVEDRYVFYIFEGDIQLGLGHREEAVEIWNETVKRFTHIWQVYACRADRFLKLDRVEEAMKDYHQCFDMQEKPRLVDGLCSLAPLYEERGEYEKAIKIWEQYMMVLQEDHGITTGEALDAPMREIERLNNLKSSSI</sequence>
<dbReference type="InterPro" id="IPR011990">
    <property type="entry name" value="TPR-like_helical_dom_sf"/>
</dbReference>
<proteinExistence type="predicted"/>
<accession>A0A926EN66</accession>
<dbReference type="SMART" id="SM00028">
    <property type="entry name" value="TPR"/>
    <property type="match status" value="4"/>
</dbReference>